<organism evidence="1 2">
    <name type="scientific">Helianthus annuus</name>
    <name type="common">Common sunflower</name>
    <dbReference type="NCBI Taxonomy" id="4232"/>
    <lineage>
        <taxon>Eukaryota</taxon>
        <taxon>Viridiplantae</taxon>
        <taxon>Streptophyta</taxon>
        <taxon>Embryophyta</taxon>
        <taxon>Tracheophyta</taxon>
        <taxon>Spermatophyta</taxon>
        <taxon>Magnoliopsida</taxon>
        <taxon>eudicotyledons</taxon>
        <taxon>Gunneridae</taxon>
        <taxon>Pentapetalae</taxon>
        <taxon>asterids</taxon>
        <taxon>campanulids</taxon>
        <taxon>Asterales</taxon>
        <taxon>Asteraceae</taxon>
        <taxon>Asteroideae</taxon>
        <taxon>Heliantheae alliance</taxon>
        <taxon>Heliantheae</taxon>
        <taxon>Helianthus</taxon>
    </lineage>
</organism>
<evidence type="ECO:0000313" key="1">
    <source>
        <dbReference type="EMBL" id="KAF5797740.1"/>
    </source>
</evidence>
<evidence type="ECO:0000313" key="2">
    <source>
        <dbReference type="Proteomes" id="UP000215914"/>
    </source>
</evidence>
<dbReference type="Gramene" id="mRNA:HanXRQr2_Chr07g0284281">
    <property type="protein sequence ID" value="mRNA:HanXRQr2_Chr07g0284281"/>
    <property type="gene ID" value="HanXRQr2_Chr07g0284281"/>
</dbReference>
<accession>A0A9K3IJS1</accession>
<name>A0A9K3IJS1_HELAN</name>
<dbReference type="AlphaFoldDB" id="A0A9K3IJS1"/>
<dbReference type="Proteomes" id="UP000215914">
    <property type="component" value="Unassembled WGS sequence"/>
</dbReference>
<gene>
    <name evidence="1" type="ORF">HanXRQr2_Chr07g0284281</name>
</gene>
<sequence length="47" mass="4786">MVTVCDLYSGDGNPKTVVLTAIVGVMKEDGSSSIGAVAVDCIPTDEK</sequence>
<reference evidence="1" key="1">
    <citation type="journal article" date="2017" name="Nature">
        <title>The sunflower genome provides insights into oil metabolism, flowering and Asterid evolution.</title>
        <authorList>
            <person name="Badouin H."/>
            <person name="Gouzy J."/>
            <person name="Grassa C.J."/>
            <person name="Murat F."/>
            <person name="Staton S.E."/>
            <person name="Cottret L."/>
            <person name="Lelandais-Briere C."/>
            <person name="Owens G.L."/>
            <person name="Carrere S."/>
            <person name="Mayjonade B."/>
            <person name="Legrand L."/>
            <person name="Gill N."/>
            <person name="Kane N.C."/>
            <person name="Bowers J.E."/>
            <person name="Hubner S."/>
            <person name="Bellec A."/>
            <person name="Berard A."/>
            <person name="Berges H."/>
            <person name="Blanchet N."/>
            <person name="Boniface M.C."/>
            <person name="Brunel D."/>
            <person name="Catrice O."/>
            <person name="Chaidir N."/>
            <person name="Claudel C."/>
            <person name="Donnadieu C."/>
            <person name="Faraut T."/>
            <person name="Fievet G."/>
            <person name="Helmstetter N."/>
            <person name="King M."/>
            <person name="Knapp S.J."/>
            <person name="Lai Z."/>
            <person name="Le Paslier M.C."/>
            <person name="Lippi Y."/>
            <person name="Lorenzon L."/>
            <person name="Mandel J.R."/>
            <person name="Marage G."/>
            <person name="Marchand G."/>
            <person name="Marquand E."/>
            <person name="Bret-Mestries E."/>
            <person name="Morien E."/>
            <person name="Nambeesan S."/>
            <person name="Nguyen T."/>
            <person name="Pegot-Espagnet P."/>
            <person name="Pouilly N."/>
            <person name="Raftis F."/>
            <person name="Sallet E."/>
            <person name="Schiex T."/>
            <person name="Thomas J."/>
            <person name="Vandecasteele C."/>
            <person name="Vares D."/>
            <person name="Vear F."/>
            <person name="Vautrin S."/>
            <person name="Crespi M."/>
            <person name="Mangin B."/>
            <person name="Burke J.M."/>
            <person name="Salse J."/>
            <person name="Munos S."/>
            <person name="Vincourt P."/>
            <person name="Rieseberg L.H."/>
            <person name="Langlade N.B."/>
        </authorList>
    </citation>
    <scope>NUCLEOTIDE SEQUENCE</scope>
    <source>
        <tissue evidence="1">Leaves</tissue>
    </source>
</reference>
<reference evidence="1" key="2">
    <citation type="submission" date="2020-06" db="EMBL/GenBank/DDBJ databases">
        <title>Helianthus annuus Genome sequencing and assembly Release 2.</title>
        <authorList>
            <person name="Gouzy J."/>
            <person name="Langlade N."/>
            <person name="Munos S."/>
        </authorList>
    </citation>
    <scope>NUCLEOTIDE SEQUENCE</scope>
    <source>
        <tissue evidence="1">Leaves</tissue>
    </source>
</reference>
<keyword evidence="2" id="KW-1185">Reference proteome</keyword>
<comment type="caution">
    <text evidence="1">The sequence shown here is derived from an EMBL/GenBank/DDBJ whole genome shotgun (WGS) entry which is preliminary data.</text>
</comment>
<dbReference type="EMBL" id="MNCJ02000322">
    <property type="protein sequence ID" value="KAF5797740.1"/>
    <property type="molecule type" value="Genomic_DNA"/>
</dbReference>
<proteinExistence type="predicted"/>
<protein>
    <submittedName>
        <fullName evidence="1">Uncharacterized protein</fullName>
    </submittedName>
</protein>